<protein>
    <recommendedName>
        <fullName evidence="13">ABC transporter domain-containing protein</fullName>
    </recommendedName>
</protein>
<feature type="transmembrane region" description="Helical" evidence="8">
    <location>
        <begin position="269"/>
        <end position="289"/>
    </location>
</feature>
<dbReference type="PANTHER" id="PTHR11384:SF59">
    <property type="entry name" value="LYSOSOMAL COBALAMIN TRANSPORTER ABCD4"/>
    <property type="match status" value="1"/>
</dbReference>
<geneLocation type="mitochondrion" evidence="11"/>
<dbReference type="InterPro" id="IPR017871">
    <property type="entry name" value="ABC_transporter-like_CS"/>
</dbReference>
<gene>
    <name evidence="11" type="ORF">PLBR_LOCUS4215</name>
</gene>
<dbReference type="InterPro" id="IPR003439">
    <property type="entry name" value="ABC_transporter-like_ATP-bd"/>
</dbReference>
<evidence type="ECO:0000256" key="4">
    <source>
        <dbReference type="ARBA" id="ARBA00022741"/>
    </source>
</evidence>
<evidence type="ECO:0000256" key="3">
    <source>
        <dbReference type="ARBA" id="ARBA00022692"/>
    </source>
</evidence>
<dbReference type="Gene3D" id="1.20.1560.10">
    <property type="entry name" value="ABC transporter type 1, transmembrane domain"/>
    <property type="match status" value="1"/>
</dbReference>
<evidence type="ECO:0000259" key="10">
    <source>
        <dbReference type="PROSITE" id="PS50929"/>
    </source>
</evidence>
<evidence type="ECO:0000256" key="1">
    <source>
        <dbReference type="ARBA" id="ARBA00008575"/>
    </source>
</evidence>
<name>A0A3P3YAG7_PLABS</name>
<accession>A0A3P3YAG7</accession>
<feature type="transmembrane region" description="Helical" evidence="8">
    <location>
        <begin position="295"/>
        <end position="318"/>
    </location>
</feature>
<feature type="domain" description="ABC transmembrane type-1" evidence="10">
    <location>
        <begin position="30"/>
        <end position="326"/>
    </location>
</feature>
<keyword evidence="3 8" id="KW-0812">Transmembrane</keyword>
<dbReference type="Pfam" id="PF06472">
    <property type="entry name" value="ABC_membrane_2"/>
    <property type="match status" value="1"/>
</dbReference>
<dbReference type="Gene3D" id="3.40.50.300">
    <property type="entry name" value="P-loop containing nucleotide triphosphate hydrolases"/>
    <property type="match status" value="1"/>
</dbReference>
<dbReference type="EMBL" id="OVEO01000006">
    <property type="protein sequence ID" value="SPQ97000.1"/>
    <property type="molecule type" value="Genomic_DNA"/>
</dbReference>
<dbReference type="SUPFAM" id="SSF52540">
    <property type="entry name" value="P-loop containing nucleoside triphosphate hydrolases"/>
    <property type="match status" value="1"/>
</dbReference>
<evidence type="ECO:0000256" key="6">
    <source>
        <dbReference type="ARBA" id="ARBA00022989"/>
    </source>
</evidence>
<dbReference type="AlphaFoldDB" id="A0A3P3YAG7"/>
<dbReference type="SMART" id="SM00382">
    <property type="entry name" value="AAA"/>
    <property type="match status" value="1"/>
</dbReference>
<evidence type="ECO:0000256" key="2">
    <source>
        <dbReference type="ARBA" id="ARBA00022448"/>
    </source>
</evidence>
<dbReference type="InterPro" id="IPR003593">
    <property type="entry name" value="AAA+_ATPase"/>
</dbReference>
<dbReference type="SUPFAM" id="SSF90123">
    <property type="entry name" value="ABC transporter transmembrane region"/>
    <property type="match status" value="1"/>
</dbReference>
<feature type="transmembrane region" description="Helical" evidence="8">
    <location>
        <begin position="25"/>
        <end position="45"/>
    </location>
</feature>
<dbReference type="GO" id="GO:0016020">
    <property type="term" value="C:membrane"/>
    <property type="evidence" value="ECO:0007669"/>
    <property type="project" value="InterPro"/>
</dbReference>
<dbReference type="GO" id="GO:0140359">
    <property type="term" value="F:ABC-type transporter activity"/>
    <property type="evidence" value="ECO:0007669"/>
    <property type="project" value="InterPro"/>
</dbReference>
<keyword evidence="7 8" id="KW-0472">Membrane</keyword>
<evidence type="ECO:0000313" key="11">
    <source>
        <dbReference type="EMBL" id="SPQ97000.1"/>
    </source>
</evidence>
<keyword evidence="2" id="KW-0813">Transport</keyword>
<feature type="transmembrane region" description="Helical" evidence="8">
    <location>
        <begin position="175"/>
        <end position="197"/>
    </location>
</feature>
<dbReference type="InterPro" id="IPR050835">
    <property type="entry name" value="ABC_transporter_sub-D"/>
</dbReference>
<evidence type="ECO:0000256" key="5">
    <source>
        <dbReference type="ARBA" id="ARBA00022840"/>
    </source>
</evidence>
<keyword evidence="6 8" id="KW-1133">Transmembrane helix</keyword>
<dbReference type="PROSITE" id="PS00211">
    <property type="entry name" value="ABC_TRANSPORTER_1"/>
    <property type="match status" value="1"/>
</dbReference>
<dbReference type="PANTHER" id="PTHR11384">
    <property type="entry name" value="ATP-BINDING CASSETTE, SUB-FAMILY D MEMBER"/>
    <property type="match status" value="1"/>
</dbReference>
<organism evidence="11 12">
    <name type="scientific">Plasmodiophora brassicae</name>
    <name type="common">Clubroot disease agent</name>
    <dbReference type="NCBI Taxonomy" id="37360"/>
    <lineage>
        <taxon>Eukaryota</taxon>
        <taxon>Sar</taxon>
        <taxon>Rhizaria</taxon>
        <taxon>Endomyxa</taxon>
        <taxon>Phytomyxea</taxon>
        <taxon>Plasmodiophorida</taxon>
        <taxon>Plasmodiophoridae</taxon>
        <taxon>Plasmodiophora</taxon>
    </lineage>
</organism>
<dbReference type="InterPro" id="IPR036640">
    <property type="entry name" value="ABC1_TM_sf"/>
</dbReference>
<dbReference type="InterPro" id="IPR027417">
    <property type="entry name" value="P-loop_NTPase"/>
</dbReference>
<reference evidence="11 12" key="1">
    <citation type="submission" date="2018-03" db="EMBL/GenBank/DDBJ databases">
        <authorList>
            <person name="Fogelqvist J."/>
        </authorList>
    </citation>
    <scope>NUCLEOTIDE SEQUENCE [LARGE SCALE GENOMIC DNA]</scope>
</reference>
<proteinExistence type="inferred from homology"/>
<evidence type="ECO:0008006" key="13">
    <source>
        <dbReference type="Google" id="ProtNLM"/>
    </source>
</evidence>
<dbReference type="Proteomes" id="UP000290189">
    <property type="component" value="Unassembled WGS sequence"/>
</dbReference>
<keyword evidence="5" id="KW-0067">ATP-binding</keyword>
<evidence type="ECO:0000313" key="12">
    <source>
        <dbReference type="Proteomes" id="UP000290189"/>
    </source>
</evidence>
<evidence type="ECO:0000259" key="9">
    <source>
        <dbReference type="PROSITE" id="PS50893"/>
    </source>
</evidence>
<evidence type="ECO:0000256" key="7">
    <source>
        <dbReference type="ARBA" id="ARBA00023136"/>
    </source>
</evidence>
<dbReference type="GO" id="GO:0005524">
    <property type="term" value="F:ATP binding"/>
    <property type="evidence" value="ECO:0007669"/>
    <property type="project" value="UniProtKB-KW"/>
</dbReference>
<dbReference type="GO" id="GO:0016887">
    <property type="term" value="F:ATP hydrolysis activity"/>
    <property type="evidence" value="ECO:0007669"/>
    <property type="project" value="InterPro"/>
</dbReference>
<sequence length="607" mass="67952">MQGLRWRLRSWALGRLVRVAWSRESWMHAALLAVLCLLYAWSYNYFSELTGTFTEAILERDTSTFMSLVAWMLLSIAMASASTTLMLYYGERMTLGTWRHRISAYIADRYFRPRVSFRMLVLDQRIDDADQRLASDVDQFCRQAKMILVGAPMYMGFLPVAISTVWFCVTLYLKSGWFCPVASIAFFAVFVITNRLLMSRVHRIVTRGLHALGAYRFMHTYLRLHAESVALLGGHARERHRADRCLDEVVRCSTKQALWSIPFNFNANAFFWGAGAIAYVIPGLQWYLFPDDDRLDVATFVTVATIIQNMLYQLAFLIQLSQEVTQFWALTDRIVEFLDVLDDIADDTRDHDGDDAAIRDNDSDSACELLEINGVSTVNGGDAIVFDGVRLRTPGGRVLFPGPGLSFTVAGGGRRNVLIMGPNGIGKSSLVRALAGLWPVHAGQITRPLPGDIFYLPQRPYLSFGSLREQIAYPKDPALLSDAQARQLLGAVNLASRFGDLDDVRPWPEVLSLGEQQRLAVARLLFHKPAFAVLDECTSSMDEGVEADIYRLLVGTGAGILSIAHRSTVMRFHHDLVRIDKDGQVAHEVLQGVSGADRGQYPALGHE</sequence>
<dbReference type="CDD" id="cd03223">
    <property type="entry name" value="ABCD_peroxisomal_ALDP"/>
    <property type="match status" value="1"/>
</dbReference>
<keyword evidence="11" id="KW-0496">Mitochondrion</keyword>
<dbReference type="PROSITE" id="PS50893">
    <property type="entry name" value="ABC_TRANSPORTER_2"/>
    <property type="match status" value="1"/>
</dbReference>
<keyword evidence="4" id="KW-0547">Nucleotide-binding</keyword>
<feature type="transmembrane region" description="Helical" evidence="8">
    <location>
        <begin position="147"/>
        <end position="169"/>
    </location>
</feature>
<feature type="transmembrane region" description="Helical" evidence="8">
    <location>
        <begin position="65"/>
        <end position="89"/>
    </location>
</feature>
<dbReference type="PROSITE" id="PS50929">
    <property type="entry name" value="ABC_TM1F"/>
    <property type="match status" value="1"/>
</dbReference>
<feature type="domain" description="ABC transporter" evidence="9">
    <location>
        <begin position="370"/>
        <end position="607"/>
    </location>
</feature>
<dbReference type="Pfam" id="PF00005">
    <property type="entry name" value="ABC_tran"/>
    <property type="match status" value="1"/>
</dbReference>
<comment type="similarity">
    <text evidence="1">Belongs to the ABC transporter superfamily. ABCD family. Peroxisomal fatty acyl CoA transporter (TC 3.A.1.203) subfamily.</text>
</comment>
<dbReference type="InterPro" id="IPR011527">
    <property type="entry name" value="ABC1_TM_dom"/>
</dbReference>
<evidence type="ECO:0000256" key="8">
    <source>
        <dbReference type="SAM" id="Phobius"/>
    </source>
</evidence>